<name>A0A813LCW2_POLGL</name>
<feature type="region of interest" description="Disordered" evidence="1">
    <location>
        <begin position="1"/>
        <end position="80"/>
    </location>
</feature>
<feature type="compositionally biased region" description="Polar residues" evidence="1">
    <location>
        <begin position="97"/>
        <end position="114"/>
    </location>
</feature>
<proteinExistence type="predicted"/>
<evidence type="ECO:0000256" key="1">
    <source>
        <dbReference type="SAM" id="MobiDB-lite"/>
    </source>
</evidence>
<protein>
    <submittedName>
        <fullName evidence="2">Uncharacterized protein</fullName>
    </submittedName>
</protein>
<evidence type="ECO:0000313" key="2">
    <source>
        <dbReference type="EMBL" id="CAE8723880.1"/>
    </source>
</evidence>
<reference evidence="2" key="1">
    <citation type="submission" date="2021-02" db="EMBL/GenBank/DDBJ databases">
        <authorList>
            <person name="Dougan E. K."/>
            <person name="Rhodes N."/>
            <person name="Thang M."/>
            <person name="Chan C."/>
        </authorList>
    </citation>
    <scope>NUCLEOTIDE SEQUENCE</scope>
</reference>
<organism evidence="2 3">
    <name type="scientific">Polarella glacialis</name>
    <name type="common">Dinoflagellate</name>
    <dbReference type="NCBI Taxonomy" id="89957"/>
    <lineage>
        <taxon>Eukaryota</taxon>
        <taxon>Sar</taxon>
        <taxon>Alveolata</taxon>
        <taxon>Dinophyceae</taxon>
        <taxon>Suessiales</taxon>
        <taxon>Suessiaceae</taxon>
        <taxon>Polarella</taxon>
    </lineage>
</organism>
<comment type="caution">
    <text evidence="2">The sequence shown here is derived from an EMBL/GenBank/DDBJ whole genome shotgun (WGS) entry which is preliminary data.</text>
</comment>
<gene>
    <name evidence="2" type="ORF">PGLA2088_LOCUS43404</name>
</gene>
<dbReference type="EMBL" id="CAJNNW010034786">
    <property type="protein sequence ID" value="CAE8723880.1"/>
    <property type="molecule type" value="Genomic_DNA"/>
</dbReference>
<accession>A0A813LCW2</accession>
<sequence>SDSFFSSKMSGFLSEPKPLTPRSWQPAPGTAPRSPGSTRRGTYDYGYEPTSAPRSWVPKALAPGGASNSPLSHSRAGPASEAVAAVLAAAAALPVPQMNSGLGPTASSSWQPSPDYSLPPSYAGSLHA</sequence>
<dbReference type="AlphaFoldDB" id="A0A813LCW2"/>
<feature type="non-terminal residue" evidence="2">
    <location>
        <position position="1"/>
    </location>
</feature>
<evidence type="ECO:0000313" key="3">
    <source>
        <dbReference type="Proteomes" id="UP000626109"/>
    </source>
</evidence>
<feature type="region of interest" description="Disordered" evidence="1">
    <location>
        <begin position="96"/>
        <end position="128"/>
    </location>
</feature>
<feature type="non-terminal residue" evidence="2">
    <location>
        <position position="128"/>
    </location>
</feature>
<dbReference type="Proteomes" id="UP000626109">
    <property type="component" value="Unassembled WGS sequence"/>
</dbReference>